<dbReference type="Pfam" id="PF05910">
    <property type="entry name" value="DUF868"/>
    <property type="match status" value="1"/>
</dbReference>
<evidence type="ECO:0000256" key="1">
    <source>
        <dbReference type="SAM" id="MobiDB-lite"/>
    </source>
</evidence>
<dbReference type="PANTHER" id="PTHR31972">
    <property type="entry name" value="EXPRESSED PROTEIN"/>
    <property type="match status" value="1"/>
</dbReference>
<feature type="region of interest" description="Disordered" evidence="1">
    <location>
        <begin position="28"/>
        <end position="54"/>
    </location>
</feature>
<sequence length="419" mass="47045">MKTQMSHHHSSSSFPSCFRPSTATATATSTATATATATDIHHHPPPTPPPISGNANLTTCLYQTDLGLFSLTWSSSLLGHSLHLRLHPIDDNASYCSPVSLSNPLSLSTISFHLNIKPFLFWKRHGSKKLQVINQEPDTPTPRIQIFWDLSRARFGSGPEPQSRFYIAVVVEREMVLVVGDLTEEAFAKTKALKSERPQVLVLRREHVFGNRVYTTRARFGGRNRVISIDCSVNNDARLCFSVDNKRVLQIKRLKWKFRGNERIEVDGVPIQVSWDVYNWLFDDINNDHAVFMFRFESNLDPKDEEAVVRKQEQSEACGGGPHQQQEINEKNHNNNVVFWQQNSSCSNTSHGMSPIEWRKMRKSLVRTAARSSSSSSISMSSASSGCSSSVMEWASSTEESELCGGPIGFSLLVYAWRK</sequence>
<evidence type="ECO:0008006" key="4">
    <source>
        <dbReference type="Google" id="ProtNLM"/>
    </source>
</evidence>
<evidence type="ECO:0000313" key="3">
    <source>
        <dbReference type="Proteomes" id="UP000886885"/>
    </source>
</evidence>
<dbReference type="OrthoDB" id="1894291at2759"/>
<gene>
    <name evidence="2" type="ORF">POTOM_056824</name>
</gene>
<protein>
    <recommendedName>
        <fullName evidence="4">DUF868 family protein</fullName>
    </recommendedName>
</protein>
<dbReference type="PANTHER" id="PTHR31972:SF3">
    <property type="entry name" value="OS09G0416600 PROTEIN"/>
    <property type="match status" value="1"/>
</dbReference>
<reference evidence="2" key="1">
    <citation type="journal article" date="2020" name="bioRxiv">
        <title>Hybrid origin of Populus tomentosa Carr. identified through genome sequencing and phylogenomic analysis.</title>
        <authorList>
            <person name="An X."/>
            <person name="Gao K."/>
            <person name="Chen Z."/>
            <person name="Li J."/>
            <person name="Yang X."/>
            <person name="Yang X."/>
            <person name="Zhou J."/>
            <person name="Guo T."/>
            <person name="Zhao T."/>
            <person name="Huang S."/>
            <person name="Miao D."/>
            <person name="Khan W.U."/>
            <person name="Rao P."/>
            <person name="Ye M."/>
            <person name="Lei B."/>
            <person name="Liao W."/>
            <person name="Wang J."/>
            <person name="Ji L."/>
            <person name="Li Y."/>
            <person name="Guo B."/>
            <person name="Mustafa N.S."/>
            <person name="Li S."/>
            <person name="Yun Q."/>
            <person name="Keller S.R."/>
            <person name="Mao J."/>
            <person name="Zhang R."/>
            <person name="Strauss S.H."/>
        </authorList>
    </citation>
    <scope>NUCLEOTIDE SEQUENCE</scope>
    <source>
        <strain evidence="2">GM15</strain>
        <tissue evidence="2">Leaf</tissue>
    </source>
</reference>
<dbReference type="InterPro" id="IPR008586">
    <property type="entry name" value="DUF868_pln"/>
</dbReference>
<dbReference type="EMBL" id="JAAWWB010000036">
    <property type="protein sequence ID" value="KAG6739233.1"/>
    <property type="molecule type" value="Genomic_DNA"/>
</dbReference>
<name>A0A8X7XZN9_POPTO</name>
<evidence type="ECO:0000313" key="2">
    <source>
        <dbReference type="EMBL" id="KAG6739233.1"/>
    </source>
</evidence>
<organism evidence="2 3">
    <name type="scientific">Populus tomentosa</name>
    <name type="common">Chinese white poplar</name>
    <dbReference type="NCBI Taxonomy" id="118781"/>
    <lineage>
        <taxon>Eukaryota</taxon>
        <taxon>Viridiplantae</taxon>
        <taxon>Streptophyta</taxon>
        <taxon>Embryophyta</taxon>
        <taxon>Tracheophyta</taxon>
        <taxon>Spermatophyta</taxon>
        <taxon>Magnoliopsida</taxon>
        <taxon>eudicotyledons</taxon>
        <taxon>Gunneridae</taxon>
        <taxon>Pentapetalae</taxon>
        <taxon>rosids</taxon>
        <taxon>fabids</taxon>
        <taxon>Malpighiales</taxon>
        <taxon>Salicaceae</taxon>
        <taxon>Saliceae</taxon>
        <taxon>Populus</taxon>
    </lineage>
</organism>
<comment type="caution">
    <text evidence="2">The sequence shown here is derived from an EMBL/GenBank/DDBJ whole genome shotgun (WGS) entry which is preliminary data.</text>
</comment>
<proteinExistence type="predicted"/>
<accession>A0A8X7XZN9</accession>
<feature type="compositionally biased region" description="Low complexity" evidence="1">
    <location>
        <begin position="28"/>
        <end position="38"/>
    </location>
</feature>
<keyword evidence="3" id="KW-1185">Reference proteome</keyword>
<dbReference type="Proteomes" id="UP000886885">
    <property type="component" value="Chromosome 18D"/>
</dbReference>
<dbReference type="AlphaFoldDB" id="A0A8X7XZN9"/>